<name>A0A7R9ERR6_9NEOP</name>
<evidence type="ECO:0000313" key="1">
    <source>
        <dbReference type="EMBL" id="CAD7440095.1"/>
    </source>
</evidence>
<reference evidence="1" key="1">
    <citation type="submission" date="2020-11" db="EMBL/GenBank/DDBJ databases">
        <authorList>
            <person name="Tran Van P."/>
        </authorList>
    </citation>
    <scope>NUCLEOTIDE SEQUENCE</scope>
</reference>
<organism evidence="1">
    <name type="scientific">Timema bartmani</name>
    <dbReference type="NCBI Taxonomy" id="61472"/>
    <lineage>
        <taxon>Eukaryota</taxon>
        <taxon>Metazoa</taxon>
        <taxon>Ecdysozoa</taxon>
        <taxon>Arthropoda</taxon>
        <taxon>Hexapoda</taxon>
        <taxon>Insecta</taxon>
        <taxon>Pterygota</taxon>
        <taxon>Neoptera</taxon>
        <taxon>Polyneoptera</taxon>
        <taxon>Phasmatodea</taxon>
        <taxon>Timematodea</taxon>
        <taxon>Timematoidea</taxon>
        <taxon>Timematidae</taxon>
        <taxon>Timema</taxon>
    </lineage>
</organism>
<gene>
    <name evidence="1" type="ORF">TBIB3V08_LOCUS2622</name>
</gene>
<dbReference type="AlphaFoldDB" id="A0A7R9ERR6"/>
<dbReference type="EMBL" id="OD564874">
    <property type="protein sequence ID" value="CAD7440095.1"/>
    <property type="molecule type" value="Genomic_DNA"/>
</dbReference>
<proteinExistence type="predicted"/>
<sequence>MPSVIILVSTYPSMVTKCDADEATVNPFPFSLTPIRTILQHSLSMASMHNEPCTYPKVDTHDSQDYKMNRSDRLMALLTIEGTVEQIGSRAFNVRRCSQLDRLVALKGLRPYLDDVVTIPGSANSRRHCSRCHCEESLNCVPTRFNFSGWMTAQRRKRDIILESQFSVESSLRERLPCNGIYYFCFTAISKKCRRMNEPVCSPCTIETRGYHSPPQLLFPPTHLTSHLVTAQCCDWCSSCPH</sequence>
<protein>
    <submittedName>
        <fullName evidence="1">Uncharacterized protein</fullName>
    </submittedName>
</protein>
<accession>A0A7R9ERR6</accession>